<reference evidence="1" key="1">
    <citation type="submission" date="2020-11" db="EMBL/GenBank/DDBJ databases">
        <authorList>
            <person name="Tran Van P."/>
        </authorList>
    </citation>
    <scope>NUCLEOTIDE SEQUENCE</scope>
</reference>
<dbReference type="PANTHER" id="PTHR10362">
    <property type="entry name" value="HISTIDINE AMMONIA-LYASE"/>
    <property type="match status" value="1"/>
</dbReference>
<gene>
    <name evidence="1" type="ORF">CTOB1V02_LOCUS4278</name>
</gene>
<dbReference type="InterPro" id="IPR008948">
    <property type="entry name" value="L-Aspartase-like"/>
</dbReference>
<protein>
    <recommendedName>
        <fullName evidence="2">Histidine ammonia-lyase</fullName>
    </recommendedName>
</protein>
<dbReference type="InterPro" id="IPR001106">
    <property type="entry name" value="Aromatic_Lyase"/>
</dbReference>
<accession>A0A7R8WC00</accession>
<feature type="non-terminal residue" evidence="1">
    <location>
        <position position="1"/>
    </location>
</feature>
<sequence length="300" mass="33381">MPQIITEGPVELPEESLDLVRRFFPEGSDEEAISGGNFHGQNLAMVLDYVTLATAELGNISDRRSYLLLDGKFGLPKMLSPVPGLNSGYMIAQYTTAALVTENKTLCFPASADSIPTSMGQEDHVSMGSISGDIDIRATKELVKKWFGEIEKGPEVEQMKPMPVVLKETKKLQHEDDFAKLPQIHMVFPGVENYHPDEYALEFLGNLLAGSKQTPFYQVIVEEKKLAPNAWAYHSGNELAGEFILEVRANEGVDLDDVKKAIEEALKLFESKGISDEDMKQIRAQLETRTYRGVETLLDK</sequence>
<dbReference type="Gene3D" id="3.30.830.10">
    <property type="entry name" value="Metalloenzyme, LuxS/M16 peptidase-like"/>
    <property type="match status" value="1"/>
</dbReference>
<dbReference type="Gene3D" id="1.20.200.10">
    <property type="entry name" value="Fumarase/aspartase (Central domain)"/>
    <property type="match status" value="1"/>
</dbReference>
<dbReference type="GO" id="GO:0046872">
    <property type="term" value="F:metal ion binding"/>
    <property type="evidence" value="ECO:0007669"/>
    <property type="project" value="InterPro"/>
</dbReference>
<dbReference type="AlphaFoldDB" id="A0A7R8WC00"/>
<organism evidence="1">
    <name type="scientific">Cyprideis torosa</name>
    <dbReference type="NCBI Taxonomy" id="163714"/>
    <lineage>
        <taxon>Eukaryota</taxon>
        <taxon>Metazoa</taxon>
        <taxon>Ecdysozoa</taxon>
        <taxon>Arthropoda</taxon>
        <taxon>Crustacea</taxon>
        <taxon>Oligostraca</taxon>
        <taxon>Ostracoda</taxon>
        <taxon>Podocopa</taxon>
        <taxon>Podocopida</taxon>
        <taxon>Cytherocopina</taxon>
        <taxon>Cytheroidea</taxon>
        <taxon>Cytherideidae</taxon>
        <taxon>Cyprideis</taxon>
    </lineage>
</organism>
<dbReference type="Pfam" id="PF00221">
    <property type="entry name" value="Lyase_aromatic"/>
    <property type="match status" value="1"/>
</dbReference>
<evidence type="ECO:0000313" key="1">
    <source>
        <dbReference type="EMBL" id="CAD7226357.1"/>
    </source>
</evidence>
<evidence type="ECO:0008006" key="2">
    <source>
        <dbReference type="Google" id="ProtNLM"/>
    </source>
</evidence>
<dbReference type="GO" id="GO:0003824">
    <property type="term" value="F:catalytic activity"/>
    <property type="evidence" value="ECO:0007669"/>
    <property type="project" value="InterPro"/>
</dbReference>
<proteinExistence type="predicted"/>
<name>A0A7R8WC00_9CRUS</name>
<dbReference type="SUPFAM" id="SSF63411">
    <property type="entry name" value="LuxS/MPP-like metallohydrolase"/>
    <property type="match status" value="1"/>
</dbReference>
<dbReference type="SUPFAM" id="SSF48557">
    <property type="entry name" value="L-aspartase-like"/>
    <property type="match status" value="1"/>
</dbReference>
<dbReference type="EMBL" id="OB660810">
    <property type="protein sequence ID" value="CAD7226357.1"/>
    <property type="molecule type" value="Genomic_DNA"/>
</dbReference>
<dbReference type="OrthoDB" id="10051290at2759"/>
<dbReference type="InterPro" id="IPR011249">
    <property type="entry name" value="Metalloenz_LuxS/M16"/>
</dbReference>